<evidence type="ECO:0000256" key="1">
    <source>
        <dbReference type="ARBA" id="ARBA00004123"/>
    </source>
</evidence>
<keyword evidence="6" id="KW-0472">Membrane</keyword>
<evidence type="ECO:0008006" key="9">
    <source>
        <dbReference type="Google" id="ProtNLM"/>
    </source>
</evidence>
<evidence type="ECO:0000256" key="3">
    <source>
        <dbReference type="ARBA" id="ARBA00023125"/>
    </source>
</evidence>
<dbReference type="VEuPathDB" id="FungiDB:DIURU_004333"/>
<dbReference type="PANTHER" id="PTHR46910">
    <property type="entry name" value="TRANSCRIPTION FACTOR PDR1"/>
    <property type="match status" value="1"/>
</dbReference>
<evidence type="ECO:0000256" key="6">
    <source>
        <dbReference type="SAM" id="Phobius"/>
    </source>
</evidence>
<comment type="subcellular location">
    <subcellularLocation>
        <location evidence="1">Nucleus</location>
    </subcellularLocation>
</comment>
<keyword evidence="4" id="KW-0539">Nucleus</keyword>
<dbReference type="GO" id="GO:0003677">
    <property type="term" value="F:DNA binding"/>
    <property type="evidence" value="ECO:0007669"/>
    <property type="project" value="UniProtKB-KW"/>
</dbReference>
<keyword evidence="2" id="KW-0479">Metal-binding</keyword>
<keyword evidence="8" id="KW-1185">Reference proteome</keyword>
<dbReference type="EMBL" id="SWFT01000124">
    <property type="protein sequence ID" value="KAA8899311.1"/>
    <property type="molecule type" value="Genomic_DNA"/>
</dbReference>
<dbReference type="RefSeq" id="XP_034010825.1">
    <property type="nucleotide sequence ID" value="XM_034157195.1"/>
</dbReference>
<evidence type="ECO:0000313" key="7">
    <source>
        <dbReference type="EMBL" id="KAA8899311.1"/>
    </source>
</evidence>
<protein>
    <recommendedName>
        <fullName evidence="9">Transcription factor domain-containing protein</fullName>
    </recommendedName>
</protein>
<comment type="caution">
    <text evidence="7">The sequence shown here is derived from an EMBL/GenBank/DDBJ whole genome shotgun (WGS) entry which is preliminary data.</text>
</comment>
<organism evidence="7 8">
    <name type="scientific">Diutina rugosa</name>
    <name type="common">Yeast</name>
    <name type="synonym">Candida rugosa</name>
    <dbReference type="NCBI Taxonomy" id="5481"/>
    <lineage>
        <taxon>Eukaryota</taxon>
        <taxon>Fungi</taxon>
        <taxon>Dikarya</taxon>
        <taxon>Ascomycota</taxon>
        <taxon>Saccharomycotina</taxon>
        <taxon>Pichiomycetes</taxon>
        <taxon>Debaryomycetaceae</taxon>
        <taxon>Diutina</taxon>
    </lineage>
</organism>
<evidence type="ECO:0000313" key="8">
    <source>
        <dbReference type="Proteomes" id="UP000449547"/>
    </source>
</evidence>
<evidence type="ECO:0000256" key="2">
    <source>
        <dbReference type="ARBA" id="ARBA00022723"/>
    </source>
</evidence>
<name>A0A642UJY9_DIURU</name>
<proteinExistence type="predicted"/>
<accession>A0A642UJY9</accession>
<dbReference type="PANTHER" id="PTHR46910:SF3">
    <property type="entry name" value="HALOTOLERANCE PROTEIN 9-RELATED"/>
    <property type="match status" value="1"/>
</dbReference>
<dbReference type="Proteomes" id="UP000449547">
    <property type="component" value="Unassembled WGS sequence"/>
</dbReference>
<dbReference type="GeneID" id="54782984"/>
<dbReference type="OrthoDB" id="10031947at2759"/>
<sequence>MPPKRKVRAVPPPPQMGLMLAPIVPPSSSGSTSSPTVNTANTTPNTTDLVPPVDVKKLFPDTAPPEVTAEFLRKQHNFICLGRAHDCVSLWSTSEAPPRSSEVRKLPYEQYKMLHNMNAFTLSSETHTLSSVDICNLLELYMLKVNSVWPLLPAEEFWVHLGRDEVPSIITYAMVLVIARDPMAEPILVPILGWEGYHQKLEKFMVNIENKTRQLLMAMPYLCFDFRFCKMVVMAMFSFHFGPHRFGNEQMSSDLSSAISIAVGMEIHKKNTIVNVAAVKREYVTNLWWVLYVSDRLNGLINARSLFIRSDDFNLDLPYANLNLLKLVQLARLVENMMLAVFRPFDNNNVVSQINKMEIRYKMFDLDEFQKMEFAYCDREQYSTQSPYNCQFATISDLRNSLATYTAQHLHFISRVLQNHVVAIAQKVRYDDCHIPNSIPESYVFKACHNIIFYNHKMPREIHLHLPITVFTLFYASCYLLLRRTYARFLSPQDAADIGLEYESEEDSTFAWNSQMKILRYTYAGKWWFIEEYCRLAHAFNESYLLQSTDLVPTAFLAYDMSHFSYNMVFIALESDLFKLREAQLDETGTLHLETWVGKIEKFN</sequence>
<dbReference type="CDD" id="cd12148">
    <property type="entry name" value="fungal_TF_MHR"/>
    <property type="match status" value="1"/>
</dbReference>
<feature type="transmembrane region" description="Helical" evidence="6">
    <location>
        <begin position="462"/>
        <end position="482"/>
    </location>
</feature>
<reference evidence="7 8" key="1">
    <citation type="submission" date="2019-07" db="EMBL/GenBank/DDBJ databases">
        <title>Genome assembly of two rare yeast pathogens: Diutina rugosa and Trichomonascus ciferrii.</title>
        <authorList>
            <person name="Mixao V."/>
            <person name="Saus E."/>
            <person name="Hansen A."/>
            <person name="Lass-Flor C."/>
            <person name="Gabaldon T."/>
        </authorList>
    </citation>
    <scope>NUCLEOTIDE SEQUENCE [LARGE SCALE GENOMIC DNA]</scope>
    <source>
        <strain evidence="7 8">CBS 613</strain>
    </source>
</reference>
<gene>
    <name evidence="7" type="ORF">DIURU_004333</name>
</gene>
<keyword evidence="6" id="KW-0812">Transmembrane</keyword>
<dbReference type="GO" id="GO:0046872">
    <property type="term" value="F:metal ion binding"/>
    <property type="evidence" value="ECO:0007669"/>
    <property type="project" value="UniProtKB-KW"/>
</dbReference>
<dbReference type="GO" id="GO:0003700">
    <property type="term" value="F:DNA-binding transcription factor activity"/>
    <property type="evidence" value="ECO:0007669"/>
    <property type="project" value="InterPro"/>
</dbReference>
<feature type="compositionally biased region" description="Low complexity" evidence="5">
    <location>
        <begin position="26"/>
        <end position="47"/>
    </location>
</feature>
<evidence type="ECO:0000256" key="4">
    <source>
        <dbReference type="ARBA" id="ARBA00023242"/>
    </source>
</evidence>
<dbReference type="AlphaFoldDB" id="A0A642UJY9"/>
<dbReference type="InterPro" id="IPR050987">
    <property type="entry name" value="AtrR-like"/>
</dbReference>
<keyword evidence="6" id="KW-1133">Transmembrane helix</keyword>
<evidence type="ECO:0000256" key="5">
    <source>
        <dbReference type="SAM" id="MobiDB-lite"/>
    </source>
</evidence>
<dbReference type="GO" id="GO:0005634">
    <property type="term" value="C:nucleus"/>
    <property type="evidence" value="ECO:0007669"/>
    <property type="project" value="UniProtKB-SubCell"/>
</dbReference>
<feature type="region of interest" description="Disordered" evidence="5">
    <location>
        <begin position="1"/>
        <end position="51"/>
    </location>
</feature>
<keyword evidence="3" id="KW-0238">DNA-binding</keyword>